<reference evidence="6 7" key="1">
    <citation type="submission" date="2018-10" db="EMBL/GenBank/DDBJ databases">
        <title>Lactobacillus sp. R7 and Lactobacillus sp. R19 isolated from fermented mustard green product of Taiwan.</title>
        <authorList>
            <person name="Lin S.-T."/>
        </authorList>
    </citation>
    <scope>NUCLEOTIDE SEQUENCE [LARGE SCALE GENOMIC DNA]</scope>
    <source>
        <strain evidence="6 7">BCRC 81129</strain>
    </source>
</reference>
<keyword evidence="2" id="KW-0229">DNA integration</keyword>
<comment type="caution">
    <text evidence="6">The sequence shown here is derived from an EMBL/GenBank/DDBJ whole genome shotgun (WGS) entry which is preliminary data.</text>
</comment>
<dbReference type="Pfam" id="PF00589">
    <property type="entry name" value="Phage_integrase"/>
    <property type="match status" value="1"/>
</dbReference>
<evidence type="ECO:0000256" key="4">
    <source>
        <dbReference type="ARBA" id="ARBA00023172"/>
    </source>
</evidence>
<dbReference type="Proteomes" id="UP000297348">
    <property type="component" value="Unassembled WGS sequence"/>
</dbReference>
<dbReference type="InterPro" id="IPR010998">
    <property type="entry name" value="Integrase_recombinase_N"/>
</dbReference>
<accession>A0A4Z0JB15</accession>
<dbReference type="PANTHER" id="PTHR30349:SF64">
    <property type="entry name" value="PROPHAGE INTEGRASE INTD-RELATED"/>
    <property type="match status" value="1"/>
</dbReference>
<dbReference type="AlphaFoldDB" id="A0A4Z0JB15"/>
<evidence type="ECO:0000259" key="5">
    <source>
        <dbReference type="PROSITE" id="PS51898"/>
    </source>
</evidence>
<keyword evidence="3" id="KW-0238">DNA-binding</keyword>
<dbReference type="GO" id="GO:0006310">
    <property type="term" value="P:DNA recombination"/>
    <property type="evidence" value="ECO:0007669"/>
    <property type="project" value="UniProtKB-KW"/>
</dbReference>
<dbReference type="InterPro" id="IPR050090">
    <property type="entry name" value="Tyrosine_recombinase_XerCD"/>
</dbReference>
<sequence>MIIMATTKYPGVYTGNDGRIFYRVELGTDKVTGKRIQKTKRRSKQGQPFRSAHEAYKELMAVKNQYLEQRGYANYRISYRTFMHDNYIPSYKADVEKSTYSSRKSVFEHLVDRFGDTTLRDITVLQCEQFRSYLLSDSGYSQGFSHLVYGSFRKSLDYAVQVGFLSENVSKKTKSVAKGKSQVPIWTKSEFEQVISKIYLPNYYEHFCFVMLWVYFMTGCRVGEGLALQWSDVDLKRQKLKIHRTLDIRNKMDYDLKPYTKTESGMRTISIDGDTCSILSEWQRIQRKRGVKHFVISYDDTPTIRSSVQNIIRRYADMAGVPRIQAKALRHSHVSYLINEFNIDVLSISQRLGHSSPDITLKYYAHLWRGSNEKVAEQLTGSINVIPAKRSSLSFTGNQAVKNPMQGLFPTSSLPDKDSVG</sequence>
<proteinExistence type="inferred from homology"/>
<dbReference type="Gene3D" id="1.10.443.10">
    <property type="entry name" value="Intergrase catalytic core"/>
    <property type="match status" value="1"/>
</dbReference>
<dbReference type="SUPFAM" id="SSF56349">
    <property type="entry name" value="DNA breaking-rejoining enzymes"/>
    <property type="match status" value="1"/>
</dbReference>
<dbReference type="GO" id="GO:0015074">
    <property type="term" value="P:DNA integration"/>
    <property type="evidence" value="ECO:0007669"/>
    <property type="project" value="UniProtKB-KW"/>
</dbReference>
<organism evidence="6 7">
    <name type="scientific">Levilactobacillus suantsaiihabitans</name>
    <dbReference type="NCBI Taxonomy" id="2487722"/>
    <lineage>
        <taxon>Bacteria</taxon>
        <taxon>Bacillati</taxon>
        <taxon>Bacillota</taxon>
        <taxon>Bacilli</taxon>
        <taxon>Lactobacillales</taxon>
        <taxon>Lactobacillaceae</taxon>
        <taxon>Levilactobacillus</taxon>
    </lineage>
</organism>
<dbReference type="GO" id="GO:0003677">
    <property type="term" value="F:DNA binding"/>
    <property type="evidence" value="ECO:0007669"/>
    <property type="project" value="UniProtKB-KW"/>
</dbReference>
<dbReference type="InterPro" id="IPR002104">
    <property type="entry name" value="Integrase_catalytic"/>
</dbReference>
<dbReference type="InterPro" id="IPR011010">
    <property type="entry name" value="DNA_brk_join_enz"/>
</dbReference>
<gene>
    <name evidence="6" type="ORF">EGT51_04695</name>
</gene>
<dbReference type="PANTHER" id="PTHR30349">
    <property type="entry name" value="PHAGE INTEGRASE-RELATED"/>
    <property type="match status" value="1"/>
</dbReference>
<comment type="similarity">
    <text evidence="1">Belongs to the 'phage' integrase family.</text>
</comment>
<feature type="domain" description="Tyr recombinase" evidence="5">
    <location>
        <begin position="181"/>
        <end position="380"/>
    </location>
</feature>
<evidence type="ECO:0000256" key="2">
    <source>
        <dbReference type="ARBA" id="ARBA00022908"/>
    </source>
</evidence>
<dbReference type="CDD" id="cd01189">
    <property type="entry name" value="INT_ICEBs1_C_like"/>
    <property type="match status" value="1"/>
</dbReference>
<dbReference type="OrthoDB" id="9803188at2"/>
<evidence type="ECO:0000256" key="1">
    <source>
        <dbReference type="ARBA" id="ARBA00008857"/>
    </source>
</evidence>
<keyword evidence="7" id="KW-1185">Reference proteome</keyword>
<dbReference type="InterPro" id="IPR013762">
    <property type="entry name" value="Integrase-like_cat_sf"/>
</dbReference>
<dbReference type="PROSITE" id="PS51898">
    <property type="entry name" value="TYR_RECOMBINASE"/>
    <property type="match status" value="1"/>
</dbReference>
<evidence type="ECO:0000313" key="7">
    <source>
        <dbReference type="Proteomes" id="UP000297348"/>
    </source>
</evidence>
<protein>
    <submittedName>
        <fullName evidence="6">Site-specific integrase</fullName>
    </submittedName>
</protein>
<evidence type="ECO:0000256" key="3">
    <source>
        <dbReference type="ARBA" id="ARBA00023125"/>
    </source>
</evidence>
<keyword evidence="4" id="KW-0233">DNA recombination</keyword>
<dbReference type="InterPro" id="IPR004107">
    <property type="entry name" value="Integrase_SAM-like_N"/>
</dbReference>
<evidence type="ECO:0000313" key="6">
    <source>
        <dbReference type="EMBL" id="TGD19470.1"/>
    </source>
</evidence>
<dbReference type="EMBL" id="RKLX01000005">
    <property type="protein sequence ID" value="TGD19470.1"/>
    <property type="molecule type" value="Genomic_DNA"/>
</dbReference>
<dbReference type="Pfam" id="PF14659">
    <property type="entry name" value="Phage_int_SAM_3"/>
    <property type="match status" value="1"/>
</dbReference>
<name>A0A4Z0JB15_9LACO</name>
<dbReference type="Gene3D" id="1.10.150.130">
    <property type="match status" value="1"/>
</dbReference>